<dbReference type="EMBL" id="JBHSMJ010000065">
    <property type="protein sequence ID" value="MFC5452906.1"/>
    <property type="molecule type" value="Genomic_DNA"/>
</dbReference>
<gene>
    <name evidence="1" type="ORF">ACFPOG_32360</name>
</gene>
<dbReference type="RefSeq" id="WP_270879458.1">
    <property type="nucleotide sequence ID" value="NZ_JAQFVF010000023.1"/>
</dbReference>
<organism evidence="1 2">
    <name type="scientific">Paenibacillus aestuarii</name>
    <dbReference type="NCBI Taxonomy" id="516965"/>
    <lineage>
        <taxon>Bacteria</taxon>
        <taxon>Bacillati</taxon>
        <taxon>Bacillota</taxon>
        <taxon>Bacilli</taxon>
        <taxon>Bacillales</taxon>
        <taxon>Paenibacillaceae</taxon>
        <taxon>Paenibacillus</taxon>
    </lineage>
</organism>
<evidence type="ECO:0000313" key="1">
    <source>
        <dbReference type="EMBL" id="MFC5452906.1"/>
    </source>
</evidence>
<proteinExistence type="predicted"/>
<comment type="caution">
    <text evidence="1">The sequence shown here is derived from an EMBL/GenBank/DDBJ whole genome shotgun (WGS) entry which is preliminary data.</text>
</comment>
<dbReference type="Gene3D" id="1.10.3210.10">
    <property type="entry name" value="Hypothetical protein af1432"/>
    <property type="match status" value="1"/>
</dbReference>
<dbReference type="Proteomes" id="UP001596044">
    <property type="component" value="Unassembled WGS sequence"/>
</dbReference>
<protein>
    <submittedName>
        <fullName evidence="1">YfbR-like 5'-deoxynucleotidase</fullName>
    </submittedName>
</protein>
<dbReference type="Pfam" id="PF12917">
    <property type="entry name" value="YfbR-like"/>
    <property type="match status" value="1"/>
</dbReference>
<reference evidence="2" key="1">
    <citation type="journal article" date="2019" name="Int. J. Syst. Evol. Microbiol.">
        <title>The Global Catalogue of Microorganisms (GCM) 10K type strain sequencing project: providing services to taxonomists for standard genome sequencing and annotation.</title>
        <authorList>
            <consortium name="The Broad Institute Genomics Platform"/>
            <consortium name="The Broad Institute Genome Sequencing Center for Infectious Disease"/>
            <person name="Wu L."/>
            <person name="Ma J."/>
        </authorList>
    </citation>
    <scope>NUCLEOTIDE SEQUENCE [LARGE SCALE GENOMIC DNA]</scope>
    <source>
        <strain evidence="2">KACC 11904</strain>
    </source>
</reference>
<name>A0ABW0KJ49_9BACL</name>
<keyword evidence="2" id="KW-1185">Reference proteome</keyword>
<sequence>MGILSYFQNLTKLEKIVRHPVQIKFEEYSVAAHSWKVIQYAKVYADIEEQHGAVIDWKKLYQLASRHDYGEIFVNEFKTPKMFVSSELQSMVEKVEQAMIYNFVEEQIPATYRSIFHQQLMEVKDNSIECQIVLAADGTDHVFEAFAEFQRGNESEEYVTMYQNALITLKGIRLHCLDHFLQVILPDLLHQPIAANLDIQHLTDEALALHIV</sequence>
<evidence type="ECO:0000313" key="2">
    <source>
        <dbReference type="Proteomes" id="UP001596044"/>
    </source>
</evidence>
<dbReference type="SUPFAM" id="SSF109604">
    <property type="entry name" value="HD-domain/PDEase-like"/>
    <property type="match status" value="1"/>
</dbReference>
<accession>A0ABW0KJ49</accession>